<dbReference type="AlphaFoldDB" id="A0A3P7IKW4"/>
<gene>
    <name evidence="2" type="ORF">SVUK_LOCUS5454</name>
</gene>
<feature type="compositionally biased region" description="Basic and acidic residues" evidence="1">
    <location>
        <begin position="10"/>
        <end position="27"/>
    </location>
</feature>
<accession>A0A3P7IKW4</accession>
<keyword evidence="3" id="KW-1185">Reference proteome</keyword>
<evidence type="ECO:0000313" key="2">
    <source>
        <dbReference type="EMBL" id="VDM70456.1"/>
    </source>
</evidence>
<proteinExistence type="predicted"/>
<dbReference type="Proteomes" id="UP000270094">
    <property type="component" value="Unassembled WGS sequence"/>
</dbReference>
<evidence type="ECO:0000256" key="1">
    <source>
        <dbReference type="SAM" id="MobiDB-lite"/>
    </source>
</evidence>
<name>A0A3P7IKW4_STRVU</name>
<organism evidence="2 3">
    <name type="scientific">Strongylus vulgaris</name>
    <name type="common">Blood worm</name>
    <dbReference type="NCBI Taxonomy" id="40348"/>
    <lineage>
        <taxon>Eukaryota</taxon>
        <taxon>Metazoa</taxon>
        <taxon>Ecdysozoa</taxon>
        <taxon>Nematoda</taxon>
        <taxon>Chromadorea</taxon>
        <taxon>Rhabditida</taxon>
        <taxon>Rhabditina</taxon>
        <taxon>Rhabditomorpha</taxon>
        <taxon>Strongyloidea</taxon>
        <taxon>Strongylidae</taxon>
        <taxon>Strongylus</taxon>
    </lineage>
</organism>
<feature type="region of interest" description="Disordered" evidence="1">
    <location>
        <begin position="1"/>
        <end position="27"/>
    </location>
</feature>
<sequence length="97" mass="11285">MPSRSFSNQNKEKEERDRKEIANKDEQHLKIVNANREERHGKFTSFKGKNENEHELKVAKGNVLVVPTQAIPYYDKYDNATDSSSEYSEVYGFSFPL</sequence>
<reference evidence="2 3" key="1">
    <citation type="submission" date="2018-11" db="EMBL/GenBank/DDBJ databases">
        <authorList>
            <consortium name="Pathogen Informatics"/>
        </authorList>
    </citation>
    <scope>NUCLEOTIDE SEQUENCE [LARGE SCALE GENOMIC DNA]</scope>
</reference>
<dbReference type="OrthoDB" id="10506845at2759"/>
<dbReference type="EMBL" id="UYYB01016159">
    <property type="protein sequence ID" value="VDM70456.1"/>
    <property type="molecule type" value="Genomic_DNA"/>
</dbReference>
<evidence type="ECO:0000313" key="3">
    <source>
        <dbReference type="Proteomes" id="UP000270094"/>
    </source>
</evidence>
<protein>
    <submittedName>
        <fullName evidence="2">Uncharacterized protein</fullName>
    </submittedName>
</protein>